<evidence type="ECO:0008006" key="5">
    <source>
        <dbReference type="Google" id="ProtNLM"/>
    </source>
</evidence>
<dbReference type="SUPFAM" id="SSF53756">
    <property type="entry name" value="UDP-Glycosyltransferase/glycogen phosphorylase"/>
    <property type="match status" value="1"/>
</dbReference>
<sequence>MNRPLFVRIVNKLSELRYFQPIPDTTGKPGFTGLQKCTAAIRMLAYGTAADATDEYLRMGASTALACLHKFVKAIILFYEDDYLRRPTPADLKRLLKESERRGFPGCIGSIDCMHWEWKNCLTAWKGQYARGHGKPTIVLEAVASYDLWIWHAFFGPPGTLNDINVLHRSLVFDDILQGHAPKVSFSVNGHHYKMAYYLTDGIYPEWSTFVKPIPQPQEPKAQLFDMLQSAKRKEVERAFGVLQARFAIVKNPALSMDKEKIGNIMKACIILHNMIVEDERKAGTQRYETEFQPGGGDGSGSSSQTRVTDPAHLPSNVHNIMATRDDFRDKQKHHQLKTDLVEHIWNKFGTHQPDAKGFHVTFVNTVYNHNRLLRSRGPNALDGIPSFRFEAIPDGLPETDLDATQDIPALCESTMKNCLAPFKELLQRINAQDDVPPVSGIVSDGVMSFTLDAAEELGVPKVLLWTPSACGFMAYLHFHLFMEKGLSPFKGMCSNTLIERLQY</sequence>
<accession>A0A6D2IQ75</accession>
<dbReference type="InterPro" id="IPR006912">
    <property type="entry name" value="Harbinger_derived_prot"/>
</dbReference>
<evidence type="ECO:0000256" key="1">
    <source>
        <dbReference type="SAM" id="MobiDB-lite"/>
    </source>
</evidence>
<dbReference type="Pfam" id="PF04827">
    <property type="entry name" value="Plant_tran"/>
    <property type="match status" value="1"/>
</dbReference>
<organism evidence="2 4">
    <name type="scientific">Microthlaspi erraticum</name>
    <dbReference type="NCBI Taxonomy" id="1685480"/>
    <lineage>
        <taxon>Eukaryota</taxon>
        <taxon>Viridiplantae</taxon>
        <taxon>Streptophyta</taxon>
        <taxon>Embryophyta</taxon>
        <taxon>Tracheophyta</taxon>
        <taxon>Spermatophyta</taxon>
        <taxon>Magnoliopsida</taxon>
        <taxon>eudicotyledons</taxon>
        <taxon>Gunneridae</taxon>
        <taxon>Pentapetalae</taxon>
        <taxon>rosids</taxon>
        <taxon>malvids</taxon>
        <taxon>Brassicales</taxon>
        <taxon>Brassicaceae</taxon>
        <taxon>Coluteocarpeae</taxon>
        <taxon>Microthlaspi</taxon>
    </lineage>
</organism>
<dbReference type="PANTHER" id="PTHR47150:SF5">
    <property type="entry name" value="OS07G0546750 PROTEIN"/>
    <property type="match status" value="1"/>
</dbReference>
<dbReference type="EMBL" id="CACVBM020001052">
    <property type="protein sequence ID" value="CAA7027266.1"/>
    <property type="molecule type" value="Genomic_DNA"/>
</dbReference>
<dbReference type="AlphaFoldDB" id="A0A6D2IQ75"/>
<dbReference type="PANTHER" id="PTHR47150">
    <property type="entry name" value="OS12G0169200 PROTEIN"/>
    <property type="match status" value="1"/>
</dbReference>
<gene>
    <name evidence="2" type="ORF">MERR_LOCUS14501</name>
    <name evidence="3" type="ORF">MERR_LOCUS35170</name>
</gene>
<name>A0A6D2IQ75_9BRAS</name>
<proteinExistence type="predicted"/>
<keyword evidence="4" id="KW-1185">Reference proteome</keyword>
<dbReference type="OrthoDB" id="5835829at2759"/>
<reference evidence="2 4" key="1">
    <citation type="submission" date="2020-01" db="EMBL/GenBank/DDBJ databases">
        <authorList>
            <person name="Mishra B."/>
        </authorList>
    </citation>
    <scope>NUCLEOTIDE SEQUENCE [LARGE SCALE GENOMIC DNA]</scope>
</reference>
<dbReference type="EMBL" id="CACVBM020001384">
    <property type="protein sequence ID" value="CAA7047935.1"/>
    <property type="molecule type" value="Genomic_DNA"/>
</dbReference>
<evidence type="ECO:0000313" key="3">
    <source>
        <dbReference type="EMBL" id="CAA7047935.1"/>
    </source>
</evidence>
<dbReference type="Gene3D" id="3.40.50.2000">
    <property type="entry name" value="Glycogen Phosphorylase B"/>
    <property type="match status" value="1"/>
</dbReference>
<evidence type="ECO:0000313" key="2">
    <source>
        <dbReference type="EMBL" id="CAA7027266.1"/>
    </source>
</evidence>
<protein>
    <recommendedName>
        <fullName evidence="5">DDE Tnp4 domain-containing protein</fullName>
    </recommendedName>
</protein>
<feature type="region of interest" description="Disordered" evidence="1">
    <location>
        <begin position="289"/>
        <end position="314"/>
    </location>
</feature>
<dbReference type="Proteomes" id="UP000467841">
    <property type="component" value="Unassembled WGS sequence"/>
</dbReference>
<evidence type="ECO:0000313" key="4">
    <source>
        <dbReference type="Proteomes" id="UP000467841"/>
    </source>
</evidence>